<dbReference type="Proteomes" id="UP000282195">
    <property type="component" value="Plasmid pRCCGE525b"/>
</dbReference>
<dbReference type="InterPro" id="IPR001647">
    <property type="entry name" value="HTH_TetR"/>
</dbReference>
<dbReference type="InterPro" id="IPR009057">
    <property type="entry name" value="Homeodomain-like_sf"/>
</dbReference>
<dbReference type="SUPFAM" id="SSF48498">
    <property type="entry name" value="Tetracyclin repressor-like, C-terminal domain"/>
    <property type="match status" value="1"/>
</dbReference>
<evidence type="ECO:0000259" key="6">
    <source>
        <dbReference type="PROSITE" id="PS50977"/>
    </source>
</evidence>
<keyword evidence="7" id="KW-0614">Plasmid</keyword>
<dbReference type="RefSeq" id="WP_120709114.1">
    <property type="nucleotide sequence ID" value="NZ_CP032696.1"/>
</dbReference>
<proteinExistence type="predicted"/>
<dbReference type="PANTHER" id="PTHR30055">
    <property type="entry name" value="HTH-TYPE TRANSCRIPTIONAL REGULATOR RUTR"/>
    <property type="match status" value="1"/>
</dbReference>
<keyword evidence="8" id="KW-1185">Reference proteome</keyword>
<evidence type="ECO:0000256" key="4">
    <source>
        <dbReference type="PROSITE-ProRule" id="PRU00335"/>
    </source>
</evidence>
<dbReference type="PRINTS" id="PR00455">
    <property type="entry name" value="HTHTETR"/>
</dbReference>
<dbReference type="SUPFAM" id="SSF46689">
    <property type="entry name" value="Homeodomain-like"/>
    <property type="match status" value="1"/>
</dbReference>
<protein>
    <submittedName>
        <fullName evidence="7">TetR/AcrR family transcriptional regulator</fullName>
    </submittedName>
</protein>
<dbReference type="GO" id="GO:0000976">
    <property type="term" value="F:transcription cis-regulatory region binding"/>
    <property type="evidence" value="ECO:0007669"/>
    <property type="project" value="TreeGrafter"/>
</dbReference>
<dbReference type="InterPro" id="IPR050109">
    <property type="entry name" value="HTH-type_TetR-like_transc_reg"/>
</dbReference>
<feature type="DNA-binding region" description="H-T-H motif" evidence="4">
    <location>
        <begin position="47"/>
        <end position="66"/>
    </location>
</feature>
<sequence>MSEDPKSLSEAETEAAGRRRRADARRNIGSLIQTASEVFADAGLDVPIREIADRAGVGVGTLYRHFPTRSDLVVAVFRKEVDESVEAAKMLATQHPPGEALERWVERYVDFIAAHRGLAAAFNSGDPALEGLPAHFQQRLGPLVQSLLDAAAAKGEIRPGVKASELLHGVAMLCVPPSCGEPTDPQRMVGLFMDGLRFHTGAGSRTKFPPGK</sequence>
<dbReference type="InterPro" id="IPR036271">
    <property type="entry name" value="Tet_transcr_reg_TetR-rel_C_sf"/>
</dbReference>
<reference evidence="7 8" key="1">
    <citation type="submission" date="2018-10" db="EMBL/GenBank/DDBJ databases">
        <title>Rhizobium etli, R. leguminosarum and a new Rhizobium genospecies from Phaseolus dumosus.</title>
        <authorList>
            <person name="Ramirez-Puebla S.T."/>
            <person name="Rogel-Hernandez M.A."/>
            <person name="Guerrero G."/>
            <person name="Ormeno-Orrillo E."/>
            <person name="Martinez-Romero J.C."/>
            <person name="Negrete-Yankelevich S."/>
            <person name="Martinez-Romero E."/>
        </authorList>
    </citation>
    <scope>NUCLEOTIDE SEQUENCE [LARGE SCALE GENOMIC DNA]</scope>
    <source>
        <strain evidence="7 8">CCGE525</strain>
        <plasmid evidence="8">prccge525b</plasmid>
    </source>
</reference>
<feature type="domain" description="HTH tetR-type" evidence="6">
    <location>
        <begin position="25"/>
        <end position="84"/>
    </location>
</feature>
<dbReference type="Gene3D" id="1.10.357.10">
    <property type="entry name" value="Tetracycline Repressor, domain 2"/>
    <property type="match status" value="1"/>
</dbReference>
<dbReference type="GO" id="GO:0003700">
    <property type="term" value="F:DNA-binding transcription factor activity"/>
    <property type="evidence" value="ECO:0007669"/>
    <property type="project" value="TreeGrafter"/>
</dbReference>
<name>A0A387G318_9HYPH</name>
<accession>A0A387G318</accession>
<geneLocation type="plasmid" evidence="8">
    <name>prccge525b</name>
</geneLocation>
<keyword evidence="3" id="KW-0804">Transcription</keyword>
<dbReference type="Pfam" id="PF00440">
    <property type="entry name" value="TetR_N"/>
    <property type="match status" value="1"/>
</dbReference>
<evidence type="ECO:0000313" key="8">
    <source>
        <dbReference type="Proteomes" id="UP000282195"/>
    </source>
</evidence>
<dbReference type="AlphaFoldDB" id="A0A387G318"/>
<dbReference type="KEGG" id="rjg:CCGE525_36410"/>
<organism evidence="7 8">
    <name type="scientific">Rhizobium jaguaris</name>
    <dbReference type="NCBI Taxonomy" id="1312183"/>
    <lineage>
        <taxon>Bacteria</taxon>
        <taxon>Pseudomonadati</taxon>
        <taxon>Pseudomonadota</taxon>
        <taxon>Alphaproteobacteria</taxon>
        <taxon>Hyphomicrobiales</taxon>
        <taxon>Rhizobiaceae</taxon>
        <taxon>Rhizobium/Agrobacterium group</taxon>
        <taxon>Rhizobium</taxon>
    </lineage>
</organism>
<dbReference type="EMBL" id="CP032696">
    <property type="protein sequence ID" value="AYG64217.1"/>
    <property type="molecule type" value="Genomic_DNA"/>
</dbReference>
<dbReference type="InterPro" id="IPR049445">
    <property type="entry name" value="TetR_SbtR-like_C"/>
</dbReference>
<evidence type="ECO:0000256" key="1">
    <source>
        <dbReference type="ARBA" id="ARBA00023015"/>
    </source>
</evidence>
<gene>
    <name evidence="7" type="ORF">CCGE525_36410</name>
</gene>
<evidence type="ECO:0000256" key="3">
    <source>
        <dbReference type="ARBA" id="ARBA00023163"/>
    </source>
</evidence>
<dbReference type="PANTHER" id="PTHR30055:SF234">
    <property type="entry name" value="HTH-TYPE TRANSCRIPTIONAL REGULATOR BETI"/>
    <property type="match status" value="1"/>
</dbReference>
<keyword evidence="1" id="KW-0805">Transcription regulation</keyword>
<evidence type="ECO:0000313" key="7">
    <source>
        <dbReference type="EMBL" id="AYG64217.1"/>
    </source>
</evidence>
<dbReference type="OrthoDB" id="9795011at2"/>
<dbReference type="PROSITE" id="PS50977">
    <property type="entry name" value="HTH_TETR_2"/>
    <property type="match status" value="1"/>
</dbReference>
<keyword evidence="2 4" id="KW-0238">DNA-binding</keyword>
<feature type="region of interest" description="Disordered" evidence="5">
    <location>
        <begin position="1"/>
        <end position="21"/>
    </location>
</feature>
<evidence type="ECO:0000256" key="2">
    <source>
        <dbReference type="ARBA" id="ARBA00023125"/>
    </source>
</evidence>
<evidence type="ECO:0000256" key="5">
    <source>
        <dbReference type="SAM" id="MobiDB-lite"/>
    </source>
</evidence>
<dbReference type="Pfam" id="PF21597">
    <property type="entry name" value="TetR_C_43"/>
    <property type="match status" value="1"/>
</dbReference>